<feature type="region of interest" description="Disordered" evidence="1">
    <location>
        <begin position="23"/>
        <end position="63"/>
    </location>
</feature>
<dbReference type="PANTHER" id="PTHR35007:SF4">
    <property type="entry name" value="CONSERVED TRANSMEMBRANE PROTEIN-RELATED"/>
    <property type="match status" value="1"/>
</dbReference>
<feature type="transmembrane region" description="Helical" evidence="2">
    <location>
        <begin position="243"/>
        <end position="265"/>
    </location>
</feature>
<keyword evidence="4" id="KW-1185">Reference proteome</keyword>
<dbReference type="Proteomes" id="UP001448858">
    <property type="component" value="Chromosome"/>
</dbReference>
<evidence type="ECO:0000256" key="1">
    <source>
        <dbReference type="SAM" id="MobiDB-lite"/>
    </source>
</evidence>
<protein>
    <recommendedName>
        <fullName evidence="5">Tight adherence protein B</fullName>
    </recommendedName>
</protein>
<keyword evidence="2" id="KW-0812">Transmembrane</keyword>
<feature type="compositionally biased region" description="Polar residues" evidence="1">
    <location>
        <begin position="141"/>
        <end position="156"/>
    </location>
</feature>
<dbReference type="EMBL" id="CP151657">
    <property type="protein sequence ID" value="WZP16037.1"/>
    <property type="molecule type" value="Genomic_DNA"/>
</dbReference>
<evidence type="ECO:0000313" key="3">
    <source>
        <dbReference type="EMBL" id="WZP16037.1"/>
    </source>
</evidence>
<accession>A0ABZ3A0J6</accession>
<sequence>MTGVLITVLLFVSALLLTPRSGSSSQLSAELGGLRRRQPRQTAGRKQFHLTSGPCQSRPGPELQDLPLLLHQLTGLLAAGRAPHQLWADAAALQRDGGGTAGAAGSDPRRPLAGRLLPVLEAAAQAASLGLSPVPVFRSAAASSRPTRTGRRNSATPGAGGTGDQLSVERLWSELAACVSVSERSGAPLAGVLGRYAAQLEGGLDQQASRETAMAGPRATVRLLTWLPVGGLALGYVLGADPLAVLAGSPLGWLAAAAGLALALMGRVWSRTLVRQAAGA</sequence>
<feature type="region of interest" description="Disordered" evidence="1">
    <location>
        <begin position="140"/>
        <end position="165"/>
    </location>
</feature>
<keyword evidence="2" id="KW-0472">Membrane</keyword>
<evidence type="ECO:0000256" key="2">
    <source>
        <dbReference type="SAM" id="Phobius"/>
    </source>
</evidence>
<evidence type="ECO:0008006" key="5">
    <source>
        <dbReference type="Google" id="ProtNLM"/>
    </source>
</evidence>
<proteinExistence type="predicted"/>
<dbReference type="PANTHER" id="PTHR35007">
    <property type="entry name" value="INTEGRAL MEMBRANE PROTEIN-RELATED"/>
    <property type="match status" value="1"/>
</dbReference>
<organism evidence="3 4">
    <name type="scientific">Arthrobacter citreus</name>
    <dbReference type="NCBI Taxonomy" id="1670"/>
    <lineage>
        <taxon>Bacteria</taxon>
        <taxon>Bacillati</taxon>
        <taxon>Actinomycetota</taxon>
        <taxon>Actinomycetes</taxon>
        <taxon>Micrococcales</taxon>
        <taxon>Micrococcaceae</taxon>
        <taxon>Arthrobacter</taxon>
    </lineage>
</organism>
<gene>
    <name evidence="3" type="ORF">AAE021_00120</name>
</gene>
<dbReference type="RefSeq" id="WP_342023683.1">
    <property type="nucleotide sequence ID" value="NZ_CP151657.1"/>
</dbReference>
<keyword evidence="2" id="KW-1133">Transmembrane helix</keyword>
<name>A0ABZ3A0J6_9MICC</name>
<reference evidence="3 4" key="1">
    <citation type="submission" date="2024-04" db="EMBL/GenBank/DDBJ databases">
        <title>Arthrobacter sp. from Plains bison fecal sample.</title>
        <authorList>
            <person name="Ruzzini A."/>
        </authorList>
    </citation>
    <scope>NUCLEOTIDE SEQUENCE [LARGE SCALE GENOMIC DNA]</scope>
    <source>
        <strain evidence="3 4">EINP1</strain>
    </source>
</reference>
<evidence type="ECO:0000313" key="4">
    <source>
        <dbReference type="Proteomes" id="UP001448858"/>
    </source>
</evidence>